<dbReference type="Gene3D" id="3.30.750.44">
    <property type="match status" value="1"/>
</dbReference>
<proteinExistence type="inferred from homology"/>
<dbReference type="SMART" id="SM00228">
    <property type="entry name" value="PDZ"/>
    <property type="match status" value="1"/>
</dbReference>
<dbReference type="InterPro" id="IPR029045">
    <property type="entry name" value="ClpP/crotonase-like_dom_sf"/>
</dbReference>
<dbReference type="AlphaFoldDB" id="A0A1T5JIN2"/>
<keyword evidence="4 5" id="KW-0720">Serine protease</keyword>
<evidence type="ECO:0000256" key="3">
    <source>
        <dbReference type="ARBA" id="ARBA00022801"/>
    </source>
</evidence>
<dbReference type="NCBIfam" id="TIGR00225">
    <property type="entry name" value="prc"/>
    <property type="match status" value="1"/>
</dbReference>
<dbReference type="GO" id="GO:0030288">
    <property type="term" value="C:outer membrane-bounded periplasmic space"/>
    <property type="evidence" value="ECO:0007669"/>
    <property type="project" value="TreeGrafter"/>
</dbReference>
<dbReference type="Pfam" id="PF22694">
    <property type="entry name" value="CtpB_N-like"/>
    <property type="match status" value="1"/>
</dbReference>
<dbReference type="InterPro" id="IPR004447">
    <property type="entry name" value="Peptidase_S41A"/>
</dbReference>
<keyword evidence="6" id="KW-0472">Membrane</keyword>
<dbReference type="InterPro" id="IPR041489">
    <property type="entry name" value="PDZ_6"/>
</dbReference>
<feature type="transmembrane region" description="Helical" evidence="6">
    <location>
        <begin position="7"/>
        <end position="30"/>
    </location>
</feature>
<dbReference type="GO" id="GO:0007165">
    <property type="term" value="P:signal transduction"/>
    <property type="evidence" value="ECO:0007669"/>
    <property type="project" value="TreeGrafter"/>
</dbReference>
<evidence type="ECO:0000256" key="2">
    <source>
        <dbReference type="ARBA" id="ARBA00022670"/>
    </source>
</evidence>
<evidence type="ECO:0000256" key="6">
    <source>
        <dbReference type="SAM" id="Phobius"/>
    </source>
</evidence>
<evidence type="ECO:0000256" key="5">
    <source>
        <dbReference type="RuleBase" id="RU004404"/>
    </source>
</evidence>
<reference evidence="8 9" key="1">
    <citation type="submission" date="2017-02" db="EMBL/GenBank/DDBJ databases">
        <authorList>
            <person name="Peterson S.W."/>
        </authorList>
    </citation>
    <scope>NUCLEOTIDE SEQUENCE [LARGE SCALE GENOMIC DNA]</scope>
    <source>
        <strain evidence="8 9">M1</strain>
    </source>
</reference>
<evidence type="ECO:0000313" key="9">
    <source>
        <dbReference type="Proteomes" id="UP000190285"/>
    </source>
</evidence>
<keyword evidence="3 5" id="KW-0378">Hydrolase</keyword>
<dbReference type="CDD" id="cd07560">
    <property type="entry name" value="Peptidase_S41_CPP"/>
    <property type="match status" value="1"/>
</dbReference>
<evidence type="ECO:0000256" key="1">
    <source>
        <dbReference type="ARBA" id="ARBA00009179"/>
    </source>
</evidence>
<gene>
    <name evidence="8" type="ORF">SAMN02194393_01201</name>
</gene>
<dbReference type="GO" id="GO:0008236">
    <property type="term" value="F:serine-type peptidase activity"/>
    <property type="evidence" value="ECO:0007669"/>
    <property type="project" value="UniProtKB-KW"/>
</dbReference>
<dbReference type="PANTHER" id="PTHR32060">
    <property type="entry name" value="TAIL-SPECIFIC PROTEASE"/>
    <property type="match status" value="1"/>
</dbReference>
<sequence>MIKKRTAFIGAVVIIVITALLTAFVSNMVAVKLDNKVYISKNEYERLVGIKDKFSKALYLKNIIKENYYEPVEEEIFEDGVLKGLFEALEDPYSEYMTKSEFDSFMTHTKGSYGGIGVIVTPGADGYITVVSPIEDTPGEKAGIISGDKIIKVNDKEVTADELDEAVAIMKGKPGTRVDITILRPNRKEPLSITIQREEIRLNTVKSRVINDNIGYLRITMFDDKTAEDFKKHLKGLESKNIKGLIIDLRNNPGGSLKECVEIADELLGKQTIVYTKDRAGNKEYLDSDAKKIDYPFTILVNKGSASASEILTGAVKDTKSGVIVGTTTFGKGLVQTVRELTDGTGFKLTISQYYTPNGNYIHGKGIEPDITIELPDELKEKTEITDKEDIQLQKALEILKGKI</sequence>
<dbReference type="EMBL" id="FUZT01000002">
    <property type="protein sequence ID" value="SKC51023.1"/>
    <property type="molecule type" value="Genomic_DNA"/>
</dbReference>
<dbReference type="SUPFAM" id="SSF52096">
    <property type="entry name" value="ClpP/crotonase"/>
    <property type="match status" value="1"/>
</dbReference>
<dbReference type="CDD" id="cd06782">
    <property type="entry name" value="cpPDZ_CPP-like"/>
    <property type="match status" value="1"/>
</dbReference>
<dbReference type="STRING" id="36842.SAMN02194393_01201"/>
<dbReference type="InterPro" id="IPR036034">
    <property type="entry name" value="PDZ_sf"/>
</dbReference>
<comment type="similarity">
    <text evidence="1 5">Belongs to the peptidase S41A family.</text>
</comment>
<dbReference type="RefSeq" id="WP_079490062.1">
    <property type="nucleotide sequence ID" value="NZ_FUZT01000002.1"/>
</dbReference>
<keyword evidence="9" id="KW-1185">Reference proteome</keyword>
<dbReference type="SMART" id="SM00245">
    <property type="entry name" value="TSPc"/>
    <property type="match status" value="1"/>
</dbReference>
<feature type="domain" description="PDZ" evidence="7">
    <location>
        <begin position="105"/>
        <end position="171"/>
    </location>
</feature>
<keyword evidence="6" id="KW-1133">Transmembrane helix</keyword>
<dbReference type="InterPro" id="IPR055210">
    <property type="entry name" value="CtpA/B_N"/>
</dbReference>
<dbReference type="FunFam" id="2.30.42.10:FF:000063">
    <property type="entry name" value="Peptidase, S41 family"/>
    <property type="match status" value="1"/>
</dbReference>
<evidence type="ECO:0000313" key="8">
    <source>
        <dbReference type="EMBL" id="SKC51023.1"/>
    </source>
</evidence>
<dbReference type="Gene3D" id="2.30.42.10">
    <property type="match status" value="1"/>
</dbReference>
<dbReference type="Pfam" id="PF03572">
    <property type="entry name" value="Peptidase_S41"/>
    <property type="match status" value="1"/>
</dbReference>
<dbReference type="SUPFAM" id="SSF50156">
    <property type="entry name" value="PDZ domain-like"/>
    <property type="match status" value="1"/>
</dbReference>
<evidence type="ECO:0000259" key="7">
    <source>
        <dbReference type="PROSITE" id="PS50106"/>
    </source>
</evidence>
<accession>A0A1T5JIN2</accession>
<dbReference type="PROSITE" id="PS50106">
    <property type="entry name" value="PDZ"/>
    <property type="match status" value="1"/>
</dbReference>
<keyword evidence="2 5" id="KW-0645">Protease</keyword>
<dbReference type="GO" id="GO:0004175">
    <property type="term" value="F:endopeptidase activity"/>
    <property type="evidence" value="ECO:0007669"/>
    <property type="project" value="TreeGrafter"/>
</dbReference>
<dbReference type="Gene3D" id="3.90.226.10">
    <property type="entry name" value="2-enoyl-CoA Hydratase, Chain A, domain 1"/>
    <property type="match status" value="1"/>
</dbReference>
<keyword evidence="6" id="KW-0812">Transmembrane</keyword>
<dbReference type="InterPro" id="IPR001478">
    <property type="entry name" value="PDZ"/>
</dbReference>
<name>A0A1T5JIN2_9FIRM</name>
<dbReference type="PANTHER" id="PTHR32060:SF30">
    <property type="entry name" value="CARBOXY-TERMINAL PROCESSING PROTEASE CTPA"/>
    <property type="match status" value="1"/>
</dbReference>
<dbReference type="Pfam" id="PF17820">
    <property type="entry name" value="PDZ_6"/>
    <property type="match status" value="1"/>
</dbReference>
<protein>
    <submittedName>
        <fullName evidence="8">C-terminal processing peptidase-3. Serine peptidase. MEROPS family S41A</fullName>
    </submittedName>
</protein>
<dbReference type="InterPro" id="IPR005151">
    <property type="entry name" value="Tail-specific_protease"/>
</dbReference>
<dbReference type="OrthoDB" id="9812068at2"/>
<dbReference type="Proteomes" id="UP000190285">
    <property type="component" value="Unassembled WGS sequence"/>
</dbReference>
<evidence type="ECO:0000256" key="4">
    <source>
        <dbReference type="ARBA" id="ARBA00022825"/>
    </source>
</evidence>
<dbReference type="GO" id="GO:0006508">
    <property type="term" value="P:proteolysis"/>
    <property type="evidence" value="ECO:0007669"/>
    <property type="project" value="UniProtKB-KW"/>
</dbReference>
<organism evidence="8 9">
    <name type="scientific">Maledivibacter halophilus</name>
    <dbReference type="NCBI Taxonomy" id="36842"/>
    <lineage>
        <taxon>Bacteria</taxon>
        <taxon>Bacillati</taxon>
        <taxon>Bacillota</taxon>
        <taxon>Clostridia</taxon>
        <taxon>Peptostreptococcales</taxon>
        <taxon>Caminicellaceae</taxon>
        <taxon>Maledivibacter</taxon>
    </lineage>
</organism>